<dbReference type="InterPro" id="IPR002559">
    <property type="entry name" value="Transposase_11"/>
</dbReference>
<dbReference type="InterPro" id="IPR012337">
    <property type="entry name" value="RNaseH-like_sf"/>
</dbReference>
<comment type="caution">
    <text evidence="2">The sequence shown here is derived from an EMBL/GenBank/DDBJ whole genome shotgun (WGS) entry which is preliminary data.</text>
</comment>
<dbReference type="Proteomes" id="UP000680365">
    <property type="component" value="Unassembled WGS sequence"/>
</dbReference>
<proteinExistence type="predicted"/>
<keyword evidence="3" id="KW-1185">Reference proteome</keyword>
<protein>
    <submittedName>
        <fullName evidence="2">Transposase</fullName>
    </submittedName>
</protein>
<reference evidence="2 3" key="1">
    <citation type="journal article" date="2021" name="Nat. Commun.">
        <title>Reductive evolution and unique predatory mode in the CPR bacterium Vampirococcus lugosii.</title>
        <authorList>
            <person name="Moreira D."/>
            <person name="Zivanovic Y."/>
            <person name="Lopez-Archilla A.I."/>
            <person name="Iniesto M."/>
            <person name="Lopez-Garcia P."/>
        </authorList>
    </citation>
    <scope>NUCLEOTIDE SEQUENCE [LARGE SCALE GENOMIC DNA]</scope>
    <source>
        <strain evidence="2">Chiprana</strain>
    </source>
</reference>
<gene>
    <name evidence="2" type="ORF">VAMP_16n4</name>
</gene>
<evidence type="ECO:0000313" key="2">
    <source>
        <dbReference type="EMBL" id="MBS8121706.1"/>
    </source>
</evidence>
<sequence length="223" mass="26705">MYKGSIKLKFKCFIVCMRKNRYVKIKGKTVWIENSISYLRSLKKEVEISLKGGKKMRGKLYYGMVKIFDSNTKRKYYLVVIKNNKGQRMFLTNKKVGNAKEAMEVIKVYSYRWLIEETYKYLKQEYNLEKIHLRSEVERLNNYYNILLSSIGLAMVGLEIVGAQVKEMILELRKEDCMGYKLKNIMYAWLEVVEYILHNGKFFRNRNQRNYLQNQQNSLFSLI</sequence>
<evidence type="ECO:0000259" key="1">
    <source>
        <dbReference type="Pfam" id="PF01609"/>
    </source>
</evidence>
<organism evidence="2 3">
    <name type="scientific">Candidatus Vampirococcus lugosii</name>
    <dbReference type="NCBI Taxonomy" id="2789015"/>
    <lineage>
        <taxon>Bacteria</taxon>
        <taxon>Candidatus Absconditibacteriota</taxon>
        <taxon>Vampirococcus</taxon>
    </lineage>
</organism>
<dbReference type="EMBL" id="JAEDAM010000010">
    <property type="protein sequence ID" value="MBS8121706.1"/>
    <property type="molecule type" value="Genomic_DNA"/>
</dbReference>
<evidence type="ECO:0000313" key="3">
    <source>
        <dbReference type="Proteomes" id="UP000680365"/>
    </source>
</evidence>
<name>A0ABS5QKE6_9BACT</name>
<dbReference type="Gene3D" id="3.90.350.10">
    <property type="entry name" value="Transposase Inhibitor Protein From Tn5, Chain A, domain 1"/>
    <property type="match status" value="1"/>
</dbReference>
<dbReference type="Pfam" id="PF01609">
    <property type="entry name" value="DDE_Tnp_1"/>
    <property type="match status" value="1"/>
</dbReference>
<dbReference type="SUPFAM" id="SSF53098">
    <property type="entry name" value="Ribonuclease H-like"/>
    <property type="match status" value="1"/>
</dbReference>
<accession>A0ABS5QKE6</accession>
<feature type="domain" description="Transposase IS4-like" evidence="1">
    <location>
        <begin position="79"/>
        <end position="137"/>
    </location>
</feature>